<dbReference type="SUPFAM" id="SSF55021">
    <property type="entry name" value="ACT-like"/>
    <property type="match status" value="1"/>
</dbReference>
<evidence type="ECO:0000313" key="3">
    <source>
        <dbReference type="Proteomes" id="UP001529491"/>
    </source>
</evidence>
<dbReference type="InterPro" id="IPR045865">
    <property type="entry name" value="ACT-like_dom_sf"/>
</dbReference>
<gene>
    <name evidence="2" type="primary">ilvM</name>
    <name evidence="2" type="ORF">RGE70_16540</name>
</gene>
<keyword evidence="2" id="KW-0808">Transferase</keyword>
<dbReference type="GO" id="GO:0003984">
    <property type="term" value="F:acetolactate synthase activity"/>
    <property type="evidence" value="ECO:0007669"/>
    <property type="project" value="UniProtKB-EC"/>
</dbReference>
<name>A0ABZ0JX60_9GAMM</name>
<dbReference type="InterPro" id="IPR002912">
    <property type="entry name" value="ACT_dom"/>
</dbReference>
<dbReference type="EMBL" id="CP136522">
    <property type="protein sequence ID" value="WOT04898.1"/>
    <property type="molecule type" value="Genomic_DNA"/>
</dbReference>
<evidence type="ECO:0000259" key="1">
    <source>
        <dbReference type="PROSITE" id="PS51671"/>
    </source>
</evidence>
<dbReference type="PROSITE" id="PS51671">
    <property type="entry name" value="ACT"/>
    <property type="match status" value="1"/>
</dbReference>
<dbReference type="Gene3D" id="3.30.70.260">
    <property type="match status" value="1"/>
</dbReference>
<reference evidence="2 3" key="1">
    <citation type="submission" date="2023-10" db="EMBL/GenBank/DDBJ databases">
        <title>Complete genome sequence of Shewanella sp. DAU334.</title>
        <authorList>
            <person name="Lee Y.-S."/>
            <person name="Jeong H.-R."/>
            <person name="Hwang E.-J."/>
            <person name="Choi Y.-L."/>
            <person name="Kim G.-D."/>
        </authorList>
    </citation>
    <scope>NUCLEOTIDE SEQUENCE [LARGE SCALE GENOMIC DNA]</scope>
    <source>
        <strain evidence="2 3">DAU334</strain>
    </source>
</reference>
<dbReference type="NCBIfam" id="NF008362">
    <property type="entry name" value="PRK11152.1"/>
    <property type="match status" value="1"/>
</dbReference>
<dbReference type="Proteomes" id="UP001529491">
    <property type="component" value="Chromosome"/>
</dbReference>
<evidence type="ECO:0000313" key="2">
    <source>
        <dbReference type="EMBL" id="WOT04898.1"/>
    </source>
</evidence>
<proteinExistence type="predicted"/>
<organism evidence="2 3">
    <name type="scientific">Shewanella youngdeokensis</name>
    <dbReference type="NCBI Taxonomy" id="2999068"/>
    <lineage>
        <taxon>Bacteria</taxon>
        <taxon>Pseudomonadati</taxon>
        <taxon>Pseudomonadota</taxon>
        <taxon>Gammaproteobacteria</taxon>
        <taxon>Alteromonadales</taxon>
        <taxon>Shewanellaceae</taxon>
        <taxon>Shewanella</taxon>
    </lineage>
</organism>
<dbReference type="EC" id="2.2.1.6" evidence="2"/>
<sequence length="88" mass="9840">MSLYSVVISVQQQPEVLERVLRVVRHRGFKVMSLAMQVNDNQHTSIDMSVQSDKDIGLLTNQINKLIDVLDCQVLASQNSKITESAKG</sequence>
<protein>
    <submittedName>
        <fullName evidence="2">Acetolactate synthase 2 small subunit</fullName>
        <ecNumber evidence="2">2.2.1.6</ecNumber>
    </submittedName>
</protein>
<dbReference type="Pfam" id="PF13710">
    <property type="entry name" value="ACT_5"/>
    <property type="match status" value="1"/>
</dbReference>
<feature type="domain" description="ACT" evidence="1">
    <location>
        <begin position="5"/>
        <end position="77"/>
    </location>
</feature>
<dbReference type="RefSeq" id="WP_310472538.1">
    <property type="nucleotide sequence ID" value="NZ_CP136522.1"/>
</dbReference>
<accession>A0ABZ0JX60</accession>
<keyword evidence="3" id="KW-1185">Reference proteome</keyword>